<name>A0ABZ0RQV0_9BACT</name>
<proteinExistence type="predicted"/>
<dbReference type="Gene3D" id="1.25.40.10">
    <property type="entry name" value="Tetratricopeptide repeat domain"/>
    <property type="match status" value="1"/>
</dbReference>
<feature type="region of interest" description="Disordered" evidence="1">
    <location>
        <begin position="1"/>
        <end position="24"/>
    </location>
</feature>
<accession>A0ABZ0RQV0</accession>
<keyword evidence="3" id="KW-1185">Reference proteome</keyword>
<protein>
    <recommendedName>
        <fullName evidence="4">Tetratricopeptide repeat protein</fullName>
    </recommendedName>
</protein>
<feature type="compositionally biased region" description="Polar residues" evidence="1">
    <location>
        <begin position="13"/>
        <end position="24"/>
    </location>
</feature>
<dbReference type="SUPFAM" id="SSF48452">
    <property type="entry name" value="TPR-like"/>
    <property type="match status" value="1"/>
</dbReference>
<dbReference type="InterPro" id="IPR019734">
    <property type="entry name" value="TPR_rpt"/>
</dbReference>
<evidence type="ECO:0000313" key="3">
    <source>
        <dbReference type="Proteomes" id="UP001324993"/>
    </source>
</evidence>
<reference evidence="2 3" key="1">
    <citation type="submission" date="2023-11" db="EMBL/GenBank/DDBJ databases">
        <title>Coraliomargarita sp. nov., isolated from marine algae.</title>
        <authorList>
            <person name="Lee J.K."/>
            <person name="Baek J.H."/>
            <person name="Kim J.M."/>
            <person name="Choi D.G."/>
            <person name="Jeon C.O."/>
        </authorList>
    </citation>
    <scope>NUCLEOTIDE SEQUENCE [LARGE SCALE GENOMIC DNA]</scope>
    <source>
        <strain evidence="2 3">J2-16</strain>
    </source>
</reference>
<evidence type="ECO:0008006" key="4">
    <source>
        <dbReference type="Google" id="ProtNLM"/>
    </source>
</evidence>
<gene>
    <name evidence="2" type="ORF">SH580_07370</name>
</gene>
<organism evidence="2 3">
    <name type="scientific">Coraliomargarita algicola</name>
    <dbReference type="NCBI Taxonomy" id="3092156"/>
    <lineage>
        <taxon>Bacteria</taxon>
        <taxon>Pseudomonadati</taxon>
        <taxon>Verrucomicrobiota</taxon>
        <taxon>Opitutia</taxon>
        <taxon>Puniceicoccales</taxon>
        <taxon>Coraliomargaritaceae</taxon>
        <taxon>Coraliomargarita</taxon>
    </lineage>
</organism>
<evidence type="ECO:0000313" key="2">
    <source>
        <dbReference type="EMBL" id="WPJ97528.1"/>
    </source>
</evidence>
<dbReference type="EMBL" id="CP138858">
    <property type="protein sequence ID" value="WPJ97528.1"/>
    <property type="molecule type" value="Genomic_DNA"/>
</dbReference>
<evidence type="ECO:0000256" key="1">
    <source>
        <dbReference type="SAM" id="MobiDB-lite"/>
    </source>
</evidence>
<dbReference type="Proteomes" id="UP001324993">
    <property type="component" value="Chromosome"/>
</dbReference>
<dbReference type="InterPro" id="IPR011990">
    <property type="entry name" value="TPR-like_helical_dom_sf"/>
</dbReference>
<dbReference type="RefSeq" id="WP_319834370.1">
    <property type="nucleotide sequence ID" value="NZ_CP138858.1"/>
</dbReference>
<dbReference type="SMART" id="SM00028">
    <property type="entry name" value="TPR"/>
    <property type="match status" value="2"/>
</dbReference>
<sequence>MSFLKKLFGSKKQPASNASKPAATPSVNLDETITAHDKYGREMQITKRDWLNNVLLGNLKKAWSNPDELYGLIVSAYQDGFFAEIEDAVQQLAKIDPTPERGDTTLGILYLQTDRATDAQRVLSQHIATHGESAVVLTNLAKAQSALGDEALSLQTLWHALELDPNQDNALIWYESIHRDQDGKAAGLAAFERVAALPGSWRAQLWIARARLAQGELDAAMRLYCESLSRAETPIPTDLLMQISGDLGNQGHLPQIIELVAPRYDLSVHGIQVGNNLIKANLDTGQLEAARVLLKQLQAQQRPDWVQTLNYWEDALAKADTDSAAPIKNEELRVGLLKLEGPLWLRNQHPFTDLFPPKAADAPRISFVGNTVKKVKKVDAITMQKTDNPGRMSRALPLLLSEHVALQSEAQTTTYIFWVQNGNGGFMLSGVKADDNTIAQYSRQGTDAVPEATAAEFTVYTHLITQGENWTLQLRLIRTIDAKCLVEFSYDFPEHGFHKIAEQVLADLDQALEAETDLVFNSPLPTSHSSLTGSALDHYLLRLEQCLAVRCDTLNKTGTSLSNPTEIIDGTIHLCLQNPKHLPSRLLLTRTLNGIHKKDPKLAAAFSEKVNNLQTEFPIEGIASQALAQEFEEALNV</sequence>